<dbReference type="PANTHER" id="PTHR12732:SF0">
    <property type="entry name" value="PCI DOMAIN-CONTAINING PROTEIN 2"/>
    <property type="match status" value="1"/>
</dbReference>
<organism evidence="4 5">
    <name type="scientific">Trichosporon asahii var. asahii (strain ATCC 90039 / CBS 2479 / JCM 2466 / KCTC 7840 / NBRC 103889/ NCYC 2677 / UAMH 7654)</name>
    <name type="common">Yeast</name>
    <dbReference type="NCBI Taxonomy" id="1186058"/>
    <lineage>
        <taxon>Eukaryota</taxon>
        <taxon>Fungi</taxon>
        <taxon>Dikarya</taxon>
        <taxon>Basidiomycota</taxon>
        <taxon>Agaricomycotina</taxon>
        <taxon>Tremellomycetes</taxon>
        <taxon>Trichosporonales</taxon>
        <taxon>Trichosporonaceae</taxon>
        <taxon>Trichosporon</taxon>
    </lineage>
</organism>
<dbReference type="OrthoDB" id="10252687at2759"/>
<dbReference type="GO" id="GO:0070390">
    <property type="term" value="C:transcription export complex 2"/>
    <property type="evidence" value="ECO:0007669"/>
    <property type="project" value="TreeGrafter"/>
</dbReference>
<reference evidence="4 5" key="1">
    <citation type="journal article" date="2012" name="Eukaryot. Cell">
        <title>Draft genome sequence of CBS 2479, the standard type strain of Trichosporon asahii.</title>
        <authorList>
            <person name="Yang R.Y."/>
            <person name="Li H.T."/>
            <person name="Zhu H."/>
            <person name="Zhou G.P."/>
            <person name="Wang M."/>
            <person name="Wang L."/>
        </authorList>
    </citation>
    <scope>NUCLEOTIDE SEQUENCE [LARGE SCALE GENOMIC DNA]</scope>
    <source>
        <strain evidence="5">ATCC 90039 / CBS 2479 / JCM 2466 / KCTC 7840 / NCYC 2677 / UAMH 7654</strain>
    </source>
</reference>
<dbReference type="SMART" id="SM00753">
    <property type="entry name" value="PAM"/>
    <property type="match status" value="1"/>
</dbReference>
<evidence type="ECO:0000256" key="2">
    <source>
        <dbReference type="ARBA" id="ARBA00073854"/>
    </source>
</evidence>
<evidence type="ECO:0000313" key="4">
    <source>
        <dbReference type="EMBL" id="EJT45209.1"/>
    </source>
</evidence>
<dbReference type="GO" id="GO:0003690">
    <property type="term" value="F:double-stranded DNA binding"/>
    <property type="evidence" value="ECO:0007669"/>
    <property type="project" value="InterPro"/>
</dbReference>
<dbReference type="GO" id="GO:0006368">
    <property type="term" value="P:transcription elongation by RNA polymerase II"/>
    <property type="evidence" value="ECO:0007669"/>
    <property type="project" value="TreeGrafter"/>
</dbReference>
<evidence type="ECO:0000313" key="5">
    <source>
        <dbReference type="Proteomes" id="UP000002748"/>
    </source>
</evidence>
<dbReference type="Proteomes" id="UP000002748">
    <property type="component" value="Unassembled WGS sequence"/>
</dbReference>
<dbReference type="GeneID" id="25989953"/>
<comment type="similarity">
    <text evidence="1">Belongs to the CSN12 family.</text>
</comment>
<comment type="caution">
    <text evidence="4">The sequence shown here is derived from an EMBL/GenBank/DDBJ whole genome shotgun (WGS) entry which is preliminary data.</text>
</comment>
<dbReference type="HOGENOM" id="CLU_031567_0_0_1"/>
<dbReference type="Pfam" id="PF01399">
    <property type="entry name" value="PCI"/>
    <property type="match status" value="1"/>
</dbReference>
<dbReference type="GO" id="GO:0016973">
    <property type="term" value="P:poly(A)+ mRNA export from nucleus"/>
    <property type="evidence" value="ECO:0007669"/>
    <property type="project" value="TreeGrafter"/>
</dbReference>
<feature type="domain" description="PCI" evidence="3">
    <location>
        <begin position="38"/>
        <end position="221"/>
    </location>
</feature>
<sequence length="230" mass="26143">MKCYFRVGKPNLCKNVVRAVTSDPKTPPVEQAPIGDQVTWRFYIGMLAFLAGEDARAATELEWAFLHCPASSKRNQELILTFLIPLHLLRGSLPSAKLLARFPRLQETYGPFVDAIRTGSVQAYDEALERAQPRLVSMNTYLAVERAREICLRTLFRRAWAASDRNSRIPISTFRKALELQRVEVDNDEVECMVANMIFRGFIRGYISHERQTIVLAKTNAFPALSSIPR</sequence>
<evidence type="ECO:0000256" key="1">
    <source>
        <dbReference type="ARBA" id="ARBA00025771"/>
    </source>
</evidence>
<dbReference type="InterPro" id="IPR036388">
    <property type="entry name" value="WH-like_DNA-bd_sf"/>
</dbReference>
<dbReference type="KEGG" id="tasa:A1Q1_06441"/>
<protein>
    <recommendedName>
        <fullName evidence="2">Protein CSN12 homolog</fullName>
    </recommendedName>
</protein>
<dbReference type="GO" id="GO:0000973">
    <property type="term" value="P:post-transcriptional tethering of RNA polymerase II gene DNA at nuclear periphery"/>
    <property type="evidence" value="ECO:0007669"/>
    <property type="project" value="TreeGrafter"/>
</dbReference>
<dbReference type="Gene3D" id="1.10.10.10">
    <property type="entry name" value="Winged helix-like DNA-binding domain superfamily/Winged helix DNA-binding domain"/>
    <property type="match status" value="1"/>
</dbReference>
<name>J6ELP0_TRIAS</name>
<dbReference type="RefSeq" id="XP_014177030.1">
    <property type="nucleotide sequence ID" value="XM_014321555.1"/>
</dbReference>
<dbReference type="VEuPathDB" id="FungiDB:A1Q1_06441"/>
<dbReference type="FunFam" id="1.10.10.10:FF:000146">
    <property type="entry name" value="PCI domain-containing protein 2 homolog"/>
    <property type="match status" value="1"/>
</dbReference>
<gene>
    <name evidence="4" type="ORF">A1Q1_06441</name>
</gene>
<dbReference type="PANTHER" id="PTHR12732">
    <property type="entry name" value="UNCHARACTERIZED PROTEASOME COMPONENT REGION PCI-CONTAINING"/>
    <property type="match status" value="1"/>
</dbReference>
<dbReference type="InterPro" id="IPR000717">
    <property type="entry name" value="PCI_dom"/>
</dbReference>
<dbReference type="EMBL" id="ALBS01000332">
    <property type="protein sequence ID" value="EJT45209.1"/>
    <property type="molecule type" value="Genomic_DNA"/>
</dbReference>
<accession>J6ELP0</accession>
<dbReference type="PROSITE" id="PS50250">
    <property type="entry name" value="PCI"/>
    <property type="match status" value="1"/>
</dbReference>
<dbReference type="GO" id="GO:0003723">
    <property type="term" value="F:RNA binding"/>
    <property type="evidence" value="ECO:0007669"/>
    <property type="project" value="InterPro"/>
</dbReference>
<dbReference type="InterPro" id="IPR045114">
    <property type="entry name" value="Csn12-like"/>
</dbReference>
<proteinExistence type="inferred from homology"/>
<dbReference type="AlphaFoldDB" id="J6ELP0"/>
<evidence type="ECO:0000259" key="3">
    <source>
        <dbReference type="PROSITE" id="PS50250"/>
    </source>
</evidence>